<feature type="transmembrane region" description="Helical" evidence="1">
    <location>
        <begin position="175"/>
        <end position="195"/>
    </location>
</feature>
<dbReference type="Proteomes" id="UP000386847">
    <property type="component" value="Chromosome"/>
</dbReference>
<protein>
    <recommendedName>
        <fullName evidence="4">DUF4386 family protein</fullName>
    </recommendedName>
</protein>
<dbReference type="RefSeq" id="WP_153572010.1">
    <property type="nucleotide sequence ID" value="NZ_CP045725.1"/>
</dbReference>
<reference evidence="2 3" key="1">
    <citation type="submission" date="2019-10" db="EMBL/GenBank/DDBJ databases">
        <title>Genomic analysis of Raineyella sp. CBA3103.</title>
        <authorList>
            <person name="Roh S.W."/>
        </authorList>
    </citation>
    <scope>NUCLEOTIDE SEQUENCE [LARGE SCALE GENOMIC DNA]</scope>
    <source>
        <strain evidence="2 3">CBA3103</strain>
    </source>
</reference>
<accession>A0A5Q2F9K0</accession>
<dbReference type="AlphaFoldDB" id="A0A5Q2F9K0"/>
<sequence>MPATSTFQGVRAIALAALAVHVVIGLVSSVLFVAAFRFRLDYFLDLASLVDAGPVSAELLRWAATADLLSYYLPVPVIAYALWCSLRPRSAVVADLSLVAACAYAVAGGIGAVMLAVVAPSLMHARAAGADPAVTVVFAAVTTTVYAIWQVLDPLLLSAWWLGASLLLRRDHRRFAVVMGALGGTAAVGALLTLVKARPVLGALAGVVFVLWTAWEVWLFVLIWRRAEPFDILAVDTSDHV</sequence>
<gene>
    <name evidence="2" type="ORF">Rai3103_07135</name>
</gene>
<keyword evidence="3" id="KW-1185">Reference proteome</keyword>
<feature type="transmembrane region" description="Helical" evidence="1">
    <location>
        <begin position="98"/>
        <end position="123"/>
    </location>
</feature>
<evidence type="ECO:0008006" key="4">
    <source>
        <dbReference type="Google" id="ProtNLM"/>
    </source>
</evidence>
<feature type="transmembrane region" description="Helical" evidence="1">
    <location>
        <begin position="69"/>
        <end position="86"/>
    </location>
</feature>
<name>A0A5Q2F9K0_9ACTN</name>
<feature type="transmembrane region" description="Helical" evidence="1">
    <location>
        <begin position="135"/>
        <end position="163"/>
    </location>
</feature>
<feature type="transmembrane region" description="Helical" evidence="1">
    <location>
        <begin position="201"/>
        <end position="224"/>
    </location>
</feature>
<proteinExistence type="predicted"/>
<keyword evidence="1" id="KW-0812">Transmembrane</keyword>
<dbReference type="EMBL" id="CP045725">
    <property type="protein sequence ID" value="QGF23479.1"/>
    <property type="molecule type" value="Genomic_DNA"/>
</dbReference>
<evidence type="ECO:0000313" key="3">
    <source>
        <dbReference type="Proteomes" id="UP000386847"/>
    </source>
</evidence>
<keyword evidence="1" id="KW-1133">Transmembrane helix</keyword>
<evidence type="ECO:0000256" key="1">
    <source>
        <dbReference type="SAM" id="Phobius"/>
    </source>
</evidence>
<evidence type="ECO:0000313" key="2">
    <source>
        <dbReference type="EMBL" id="QGF23479.1"/>
    </source>
</evidence>
<dbReference type="KEGG" id="rain:Rai3103_07135"/>
<feature type="transmembrane region" description="Helical" evidence="1">
    <location>
        <begin position="12"/>
        <end position="36"/>
    </location>
</feature>
<keyword evidence="1" id="KW-0472">Membrane</keyword>
<organism evidence="2 3">
    <name type="scientific">Raineyella fluvialis</name>
    <dbReference type="NCBI Taxonomy" id="2662261"/>
    <lineage>
        <taxon>Bacteria</taxon>
        <taxon>Bacillati</taxon>
        <taxon>Actinomycetota</taxon>
        <taxon>Actinomycetes</taxon>
        <taxon>Propionibacteriales</taxon>
        <taxon>Propionibacteriaceae</taxon>
        <taxon>Raineyella</taxon>
    </lineage>
</organism>